<comment type="caution">
    <text evidence="2">The sequence shown here is derived from an EMBL/GenBank/DDBJ whole genome shotgun (WGS) entry which is preliminary data.</text>
</comment>
<gene>
    <name evidence="2" type="ORF">Ctob_005837</name>
</gene>
<dbReference type="AlphaFoldDB" id="A0A0M0JK91"/>
<organism evidence="2 3">
    <name type="scientific">Chrysochromulina tobinii</name>
    <dbReference type="NCBI Taxonomy" id="1460289"/>
    <lineage>
        <taxon>Eukaryota</taxon>
        <taxon>Haptista</taxon>
        <taxon>Haptophyta</taxon>
        <taxon>Prymnesiophyceae</taxon>
        <taxon>Prymnesiales</taxon>
        <taxon>Chrysochromulinaceae</taxon>
        <taxon>Chrysochromulina</taxon>
    </lineage>
</organism>
<evidence type="ECO:0000313" key="2">
    <source>
        <dbReference type="EMBL" id="KOO26673.1"/>
    </source>
</evidence>
<feature type="region of interest" description="Disordered" evidence="1">
    <location>
        <begin position="1"/>
        <end position="66"/>
    </location>
</feature>
<name>A0A0M0JK91_9EUKA</name>
<evidence type="ECO:0000313" key="3">
    <source>
        <dbReference type="Proteomes" id="UP000037460"/>
    </source>
</evidence>
<dbReference type="EMBL" id="JWZX01002819">
    <property type="protein sequence ID" value="KOO26673.1"/>
    <property type="molecule type" value="Genomic_DNA"/>
</dbReference>
<feature type="compositionally biased region" description="Basic and acidic residues" evidence="1">
    <location>
        <begin position="18"/>
        <end position="31"/>
    </location>
</feature>
<proteinExistence type="predicted"/>
<accession>A0A0M0JK91</accession>
<evidence type="ECO:0000256" key="1">
    <source>
        <dbReference type="SAM" id="MobiDB-lite"/>
    </source>
</evidence>
<keyword evidence="3" id="KW-1185">Reference proteome</keyword>
<dbReference type="Proteomes" id="UP000037460">
    <property type="component" value="Unassembled WGS sequence"/>
</dbReference>
<protein>
    <submittedName>
        <fullName evidence="2">Uncharacterized protein</fullName>
    </submittedName>
</protein>
<sequence length="89" mass="8523">MPLDEAARMAMAALPPDAAKRERESDQRSRIDVFGCVPGAETSRGNANRGEAATSIGGSTSGGSTGGSISVLTACAGAGEPGGGTAGGG</sequence>
<reference evidence="3" key="1">
    <citation type="journal article" date="2015" name="PLoS Genet.">
        <title>Genome Sequence and Transcriptome Analyses of Chrysochromulina tobin: Metabolic Tools for Enhanced Algal Fitness in the Prominent Order Prymnesiales (Haptophyceae).</title>
        <authorList>
            <person name="Hovde B.T."/>
            <person name="Deodato C.R."/>
            <person name="Hunsperger H.M."/>
            <person name="Ryken S.A."/>
            <person name="Yost W."/>
            <person name="Jha R.K."/>
            <person name="Patterson J."/>
            <person name="Monnat R.J. Jr."/>
            <person name="Barlow S.B."/>
            <person name="Starkenburg S.R."/>
            <person name="Cattolico R.A."/>
        </authorList>
    </citation>
    <scope>NUCLEOTIDE SEQUENCE</scope>
    <source>
        <strain evidence="3">CCMP291</strain>
    </source>
</reference>